<name>A0A9N9EKN3_9GLOM</name>
<evidence type="ECO:0000313" key="2">
    <source>
        <dbReference type="Proteomes" id="UP000789831"/>
    </source>
</evidence>
<keyword evidence="2" id="KW-1185">Reference proteome</keyword>
<feature type="non-terminal residue" evidence="1">
    <location>
        <position position="218"/>
    </location>
</feature>
<comment type="caution">
    <text evidence="1">The sequence shown here is derived from an EMBL/GenBank/DDBJ whole genome shotgun (WGS) entry which is preliminary data.</text>
</comment>
<organism evidence="1 2">
    <name type="scientific">Ambispora gerdemannii</name>
    <dbReference type="NCBI Taxonomy" id="144530"/>
    <lineage>
        <taxon>Eukaryota</taxon>
        <taxon>Fungi</taxon>
        <taxon>Fungi incertae sedis</taxon>
        <taxon>Mucoromycota</taxon>
        <taxon>Glomeromycotina</taxon>
        <taxon>Glomeromycetes</taxon>
        <taxon>Archaeosporales</taxon>
        <taxon>Ambisporaceae</taxon>
        <taxon>Ambispora</taxon>
    </lineage>
</organism>
<accession>A0A9N9EKN3</accession>
<dbReference type="EMBL" id="CAJVPL010011380">
    <property type="protein sequence ID" value="CAG8683938.1"/>
    <property type="molecule type" value="Genomic_DNA"/>
</dbReference>
<proteinExistence type="predicted"/>
<feature type="non-terminal residue" evidence="1">
    <location>
        <position position="1"/>
    </location>
</feature>
<protein>
    <submittedName>
        <fullName evidence="1">8144_t:CDS:1</fullName>
    </submittedName>
</protein>
<reference evidence="1" key="1">
    <citation type="submission" date="2021-06" db="EMBL/GenBank/DDBJ databases">
        <authorList>
            <person name="Kallberg Y."/>
            <person name="Tangrot J."/>
            <person name="Rosling A."/>
        </authorList>
    </citation>
    <scope>NUCLEOTIDE SEQUENCE</scope>
    <source>
        <strain evidence="1">MT106</strain>
    </source>
</reference>
<evidence type="ECO:0000313" key="1">
    <source>
        <dbReference type="EMBL" id="CAG8683938.1"/>
    </source>
</evidence>
<sequence>HHHPYARQAAVTNQTILRHQSYDTYHQQQHARQDPVTKQKIARHWSYDPYHYYPSESISVSSCLPLHSMWLPENPKSLTVDRSGLSFMSETSNFPYFGLVPSTLCANPIIQSPVTTSDPSVDYSPSQTEDFPNSIIQSPITTSDPSVEHSLLQTEDLTWNCNISNHQHSETYSNFPSFGSSPVTTSDPSVDSCLSQTENFPNSIIQSPVTTSDLSVYS</sequence>
<dbReference type="Proteomes" id="UP000789831">
    <property type="component" value="Unassembled WGS sequence"/>
</dbReference>
<gene>
    <name evidence="1" type="ORF">AGERDE_LOCUS12795</name>
</gene>
<dbReference type="AlphaFoldDB" id="A0A9N9EKN3"/>